<keyword evidence="5" id="KW-0732">Signal</keyword>
<feature type="non-terminal residue" evidence="6">
    <location>
        <position position="1"/>
    </location>
</feature>
<dbReference type="PANTHER" id="PTHR31344">
    <property type="entry name" value="NUCLEAR PORE COMPLEX PROTEIN NUP205"/>
    <property type="match status" value="1"/>
</dbReference>
<evidence type="ECO:0000256" key="1">
    <source>
        <dbReference type="ARBA" id="ARBA00004123"/>
    </source>
</evidence>
<comment type="caution">
    <text evidence="6">The sequence shown here is derived from an EMBL/GenBank/DDBJ whole genome shotgun (WGS) entry which is preliminary data.</text>
</comment>
<dbReference type="OrthoDB" id="2019644at2759"/>
<evidence type="ECO:0000256" key="4">
    <source>
        <dbReference type="ARBA" id="ARBA00023242"/>
    </source>
</evidence>
<protein>
    <submittedName>
        <fullName evidence="6">Uncharacterized protein</fullName>
    </submittedName>
</protein>
<keyword evidence="3" id="KW-0813">Transport</keyword>
<dbReference type="Proteomes" id="UP000015453">
    <property type="component" value="Unassembled WGS sequence"/>
</dbReference>
<comment type="subcellular location">
    <subcellularLocation>
        <location evidence="1">Nucleus</location>
    </subcellularLocation>
</comment>
<dbReference type="PANTHER" id="PTHR31344:SF0">
    <property type="entry name" value="NUCLEAR PORE COMPLEX PROTEIN NUP205"/>
    <property type="match status" value="1"/>
</dbReference>
<name>S8EDZ9_9LAMI</name>
<evidence type="ECO:0000313" key="6">
    <source>
        <dbReference type="EMBL" id="EPS70812.1"/>
    </source>
</evidence>
<organism evidence="6 7">
    <name type="scientific">Genlisea aurea</name>
    <dbReference type="NCBI Taxonomy" id="192259"/>
    <lineage>
        <taxon>Eukaryota</taxon>
        <taxon>Viridiplantae</taxon>
        <taxon>Streptophyta</taxon>
        <taxon>Embryophyta</taxon>
        <taxon>Tracheophyta</taxon>
        <taxon>Spermatophyta</taxon>
        <taxon>Magnoliopsida</taxon>
        <taxon>eudicotyledons</taxon>
        <taxon>Gunneridae</taxon>
        <taxon>Pentapetalae</taxon>
        <taxon>asterids</taxon>
        <taxon>lamiids</taxon>
        <taxon>Lamiales</taxon>
        <taxon>Lentibulariaceae</taxon>
        <taxon>Genlisea</taxon>
    </lineage>
</organism>
<feature type="non-terminal residue" evidence="6">
    <location>
        <position position="237"/>
    </location>
</feature>
<reference evidence="6 7" key="1">
    <citation type="journal article" date="2013" name="BMC Genomics">
        <title>The miniature genome of a carnivorous plant Genlisea aurea contains a low number of genes and short non-coding sequences.</title>
        <authorList>
            <person name="Leushkin E.V."/>
            <person name="Sutormin R.A."/>
            <person name="Nabieva E.R."/>
            <person name="Penin A.A."/>
            <person name="Kondrashov A.S."/>
            <person name="Logacheva M.D."/>
        </authorList>
    </citation>
    <scope>NUCLEOTIDE SEQUENCE [LARGE SCALE GENOMIC DNA]</scope>
</reference>
<feature type="signal peptide" evidence="5">
    <location>
        <begin position="1"/>
        <end position="16"/>
    </location>
</feature>
<dbReference type="GO" id="GO:0005643">
    <property type="term" value="C:nuclear pore"/>
    <property type="evidence" value="ECO:0007669"/>
    <property type="project" value="InterPro"/>
</dbReference>
<proteinExistence type="inferred from homology"/>
<sequence>YFLFSLVIAFISDALGVIQDKVPILSQDASFRHEFHEILMIAENDPVLAGFVDCIKLSFVVHLILVLDTSDGIEINSSATADDMRSIYSLLEAIFSNNVIQFWLDKILLTPGFMNDDEDMLYIYHAYLHKQMTSFLSSPIVMDKVKDAKEKAMIVLSTHYAAAVHSPLVESGGRAQDVLEVGMQPFISLLEFVGEIYKNEPELLSGNDAVWTFVKFAGEEHTNFHTLVAFLRMLSSL</sequence>
<evidence type="ECO:0000313" key="7">
    <source>
        <dbReference type="Proteomes" id="UP000015453"/>
    </source>
</evidence>
<evidence type="ECO:0000256" key="5">
    <source>
        <dbReference type="SAM" id="SignalP"/>
    </source>
</evidence>
<dbReference type="EMBL" id="AUSU01001529">
    <property type="protein sequence ID" value="EPS70812.1"/>
    <property type="molecule type" value="Genomic_DNA"/>
</dbReference>
<keyword evidence="7" id="KW-1185">Reference proteome</keyword>
<dbReference type="InterPro" id="IPR021827">
    <property type="entry name" value="Nup186/Nup192/Nup205"/>
</dbReference>
<comment type="similarity">
    <text evidence="2">Belongs to the NUP186/NUP192/NUP205 family.</text>
</comment>
<evidence type="ECO:0000256" key="3">
    <source>
        <dbReference type="ARBA" id="ARBA00022448"/>
    </source>
</evidence>
<feature type="chain" id="PRO_5004550458" evidence="5">
    <location>
        <begin position="17"/>
        <end position="237"/>
    </location>
</feature>
<dbReference type="AlphaFoldDB" id="S8EDZ9"/>
<keyword evidence="4" id="KW-0539">Nucleus</keyword>
<gene>
    <name evidence="6" type="ORF">M569_03946</name>
</gene>
<accession>S8EDZ9</accession>
<evidence type="ECO:0000256" key="2">
    <source>
        <dbReference type="ARBA" id="ARBA00005892"/>
    </source>
</evidence>